<accession>A0AA90SMI2</accession>
<sequence>MTENDAPAVLRRLQAGATLDEALALYDSLPPVRVEEMIGSWRGAGLPTGNPMDGLLEVYGWQGKRFDSPDEAHPLVFGGRRGLFSTNPAGLPLGAMVRASPLLRLGPVAALGRAAIALRRTRSPKARLRMIEYRGVPTATMSYDALPINDHFRRVDERTLLGVMDLRGLQNPFFFLLLREEDGR</sequence>
<evidence type="ECO:0000259" key="2">
    <source>
        <dbReference type="Pfam" id="PF14232"/>
    </source>
</evidence>
<evidence type="ECO:0000313" key="4">
    <source>
        <dbReference type="Proteomes" id="UP001178281"/>
    </source>
</evidence>
<comment type="caution">
    <text evidence="3">The sequence shown here is derived from an EMBL/GenBank/DDBJ whole genome shotgun (WGS) entry which is preliminary data.</text>
</comment>
<dbReference type="AlphaFoldDB" id="A0AA90SMI2"/>
<dbReference type="InterPro" id="IPR025951">
    <property type="entry name" value="GXWXG_dom"/>
</dbReference>
<dbReference type="RefSeq" id="WP_305112040.1">
    <property type="nucleotide sequence ID" value="NZ_BAAAII010000001.1"/>
</dbReference>
<organism evidence="3 4">
    <name type="scientific">Tsukamurella strandjordii</name>
    <dbReference type="NCBI Taxonomy" id="147577"/>
    <lineage>
        <taxon>Bacteria</taxon>
        <taxon>Bacillati</taxon>
        <taxon>Actinomycetota</taxon>
        <taxon>Actinomycetes</taxon>
        <taxon>Mycobacteriales</taxon>
        <taxon>Tsukamurellaceae</taxon>
        <taxon>Tsukamurella</taxon>
    </lineage>
</organism>
<dbReference type="Pfam" id="PF14232">
    <property type="entry name" value="DUF4334"/>
    <property type="match status" value="1"/>
</dbReference>
<name>A0AA90SMI2_9ACTN</name>
<proteinExistence type="predicted"/>
<protein>
    <submittedName>
        <fullName evidence="3">DUF4334 domain-containing protein</fullName>
    </submittedName>
</protein>
<reference evidence="3" key="1">
    <citation type="submission" date="2023-08" db="EMBL/GenBank/DDBJ databases">
        <title>The draft genome of Tsukamurella strandjordii strain 050030.</title>
        <authorList>
            <person name="Zhao F."/>
            <person name="Feng Y."/>
            <person name="Zong Z."/>
        </authorList>
    </citation>
    <scope>NUCLEOTIDE SEQUENCE</scope>
    <source>
        <strain evidence="3">050030</strain>
    </source>
</reference>
<feature type="domain" description="DUF4334" evidence="2">
    <location>
        <begin position="124"/>
        <end position="179"/>
    </location>
</feature>
<dbReference type="InterPro" id="IPR025568">
    <property type="entry name" value="DUF4334"/>
</dbReference>
<feature type="domain" description="GXWXG" evidence="1">
    <location>
        <begin position="24"/>
        <end position="82"/>
    </location>
</feature>
<evidence type="ECO:0000259" key="1">
    <source>
        <dbReference type="Pfam" id="PF14231"/>
    </source>
</evidence>
<dbReference type="Gene3D" id="2.40.128.580">
    <property type="entry name" value="GXWXG domain"/>
    <property type="match status" value="1"/>
</dbReference>
<evidence type="ECO:0000313" key="3">
    <source>
        <dbReference type="EMBL" id="MDP0399382.1"/>
    </source>
</evidence>
<keyword evidence="4" id="KW-1185">Reference proteome</keyword>
<dbReference type="EMBL" id="JAUTIX010000006">
    <property type="protein sequence ID" value="MDP0399382.1"/>
    <property type="molecule type" value="Genomic_DNA"/>
</dbReference>
<gene>
    <name evidence="3" type="ORF">Q7X28_15765</name>
</gene>
<dbReference type="Proteomes" id="UP001178281">
    <property type="component" value="Unassembled WGS sequence"/>
</dbReference>
<dbReference type="Pfam" id="PF14231">
    <property type="entry name" value="GXWXG"/>
    <property type="match status" value="1"/>
</dbReference>